<protein>
    <submittedName>
        <fullName evidence="1">Uncharacterized protein</fullName>
    </submittedName>
</protein>
<organism evidence="1 2">
    <name type="scientific">Pluteus cervinus</name>
    <dbReference type="NCBI Taxonomy" id="181527"/>
    <lineage>
        <taxon>Eukaryota</taxon>
        <taxon>Fungi</taxon>
        <taxon>Dikarya</taxon>
        <taxon>Basidiomycota</taxon>
        <taxon>Agaricomycotina</taxon>
        <taxon>Agaricomycetes</taxon>
        <taxon>Agaricomycetidae</taxon>
        <taxon>Agaricales</taxon>
        <taxon>Pluteineae</taxon>
        <taxon>Pluteaceae</taxon>
        <taxon>Pluteus</taxon>
    </lineage>
</organism>
<gene>
    <name evidence="1" type="ORF">BDN72DRAFT_777026</name>
</gene>
<keyword evidence="2" id="KW-1185">Reference proteome</keyword>
<feature type="non-terminal residue" evidence="1">
    <location>
        <position position="1"/>
    </location>
</feature>
<evidence type="ECO:0000313" key="1">
    <source>
        <dbReference type="EMBL" id="TFK62480.1"/>
    </source>
</evidence>
<sequence>PKFHCTASSQLSPFVPTSFSVRINIFWLLSLVLSLSTVLIGILSLQWLREFQYDGAFSFKDALAIRQLRHEGLIL</sequence>
<dbReference type="EMBL" id="ML208578">
    <property type="protein sequence ID" value="TFK62480.1"/>
    <property type="molecule type" value="Genomic_DNA"/>
</dbReference>
<name>A0ACD3AAN4_9AGAR</name>
<proteinExistence type="predicted"/>
<reference evidence="1 2" key="1">
    <citation type="journal article" date="2019" name="Nat. Ecol. Evol.">
        <title>Megaphylogeny resolves global patterns of mushroom evolution.</title>
        <authorList>
            <person name="Varga T."/>
            <person name="Krizsan K."/>
            <person name="Foldi C."/>
            <person name="Dima B."/>
            <person name="Sanchez-Garcia M."/>
            <person name="Sanchez-Ramirez S."/>
            <person name="Szollosi G.J."/>
            <person name="Szarkandi J.G."/>
            <person name="Papp V."/>
            <person name="Albert L."/>
            <person name="Andreopoulos W."/>
            <person name="Angelini C."/>
            <person name="Antonin V."/>
            <person name="Barry K.W."/>
            <person name="Bougher N.L."/>
            <person name="Buchanan P."/>
            <person name="Buyck B."/>
            <person name="Bense V."/>
            <person name="Catcheside P."/>
            <person name="Chovatia M."/>
            <person name="Cooper J."/>
            <person name="Damon W."/>
            <person name="Desjardin D."/>
            <person name="Finy P."/>
            <person name="Geml J."/>
            <person name="Haridas S."/>
            <person name="Hughes K."/>
            <person name="Justo A."/>
            <person name="Karasinski D."/>
            <person name="Kautmanova I."/>
            <person name="Kiss B."/>
            <person name="Kocsube S."/>
            <person name="Kotiranta H."/>
            <person name="LaButti K.M."/>
            <person name="Lechner B.E."/>
            <person name="Liimatainen K."/>
            <person name="Lipzen A."/>
            <person name="Lukacs Z."/>
            <person name="Mihaltcheva S."/>
            <person name="Morgado L.N."/>
            <person name="Niskanen T."/>
            <person name="Noordeloos M.E."/>
            <person name="Ohm R.A."/>
            <person name="Ortiz-Santana B."/>
            <person name="Ovrebo C."/>
            <person name="Racz N."/>
            <person name="Riley R."/>
            <person name="Savchenko A."/>
            <person name="Shiryaev A."/>
            <person name="Soop K."/>
            <person name="Spirin V."/>
            <person name="Szebenyi C."/>
            <person name="Tomsovsky M."/>
            <person name="Tulloss R.E."/>
            <person name="Uehling J."/>
            <person name="Grigoriev I.V."/>
            <person name="Vagvolgyi C."/>
            <person name="Papp T."/>
            <person name="Martin F.M."/>
            <person name="Miettinen O."/>
            <person name="Hibbett D.S."/>
            <person name="Nagy L.G."/>
        </authorList>
    </citation>
    <scope>NUCLEOTIDE SEQUENCE [LARGE SCALE GENOMIC DNA]</scope>
    <source>
        <strain evidence="1 2">NL-1719</strain>
    </source>
</reference>
<evidence type="ECO:0000313" key="2">
    <source>
        <dbReference type="Proteomes" id="UP000308600"/>
    </source>
</evidence>
<accession>A0ACD3AAN4</accession>
<dbReference type="Proteomes" id="UP000308600">
    <property type="component" value="Unassembled WGS sequence"/>
</dbReference>